<sequence length="108" mass="11713">MRTLAASLCAFVAFSIVCCDVQERGHTYVTRNVTVQDGACVFERNVIRDGETKALNSPCVISTCYAAAREVNSTLCPNFGVAEGCRVEWTPDGEYPNCCPKHVCPTSS</sequence>
<name>A0ACB8CT02_DERSI</name>
<evidence type="ECO:0000313" key="1">
    <source>
        <dbReference type="EMBL" id="KAH7950191.1"/>
    </source>
</evidence>
<proteinExistence type="predicted"/>
<protein>
    <submittedName>
        <fullName evidence="1">Uncharacterized protein</fullName>
    </submittedName>
</protein>
<dbReference type="Proteomes" id="UP000821865">
    <property type="component" value="Chromosome 5"/>
</dbReference>
<reference evidence="1" key="1">
    <citation type="submission" date="2020-05" db="EMBL/GenBank/DDBJ databases">
        <title>Large-scale comparative analyses of tick genomes elucidate their genetic diversity and vector capacities.</title>
        <authorList>
            <person name="Jia N."/>
            <person name="Wang J."/>
            <person name="Shi W."/>
            <person name="Du L."/>
            <person name="Sun Y."/>
            <person name="Zhan W."/>
            <person name="Jiang J."/>
            <person name="Wang Q."/>
            <person name="Zhang B."/>
            <person name="Ji P."/>
            <person name="Sakyi L.B."/>
            <person name="Cui X."/>
            <person name="Yuan T."/>
            <person name="Jiang B."/>
            <person name="Yang W."/>
            <person name="Lam T.T.-Y."/>
            <person name="Chang Q."/>
            <person name="Ding S."/>
            <person name="Wang X."/>
            <person name="Zhu J."/>
            <person name="Ruan X."/>
            <person name="Zhao L."/>
            <person name="Wei J."/>
            <person name="Que T."/>
            <person name="Du C."/>
            <person name="Cheng J."/>
            <person name="Dai P."/>
            <person name="Han X."/>
            <person name="Huang E."/>
            <person name="Gao Y."/>
            <person name="Liu J."/>
            <person name="Shao H."/>
            <person name="Ye R."/>
            <person name="Li L."/>
            <person name="Wei W."/>
            <person name="Wang X."/>
            <person name="Wang C."/>
            <person name="Yang T."/>
            <person name="Huo Q."/>
            <person name="Li W."/>
            <person name="Guo W."/>
            <person name="Chen H."/>
            <person name="Zhou L."/>
            <person name="Ni X."/>
            <person name="Tian J."/>
            <person name="Zhou Y."/>
            <person name="Sheng Y."/>
            <person name="Liu T."/>
            <person name="Pan Y."/>
            <person name="Xia L."/>
            <person name="Li J."/>
            <person name="Zhao F."/>
            <person name="Cao W."/>
        </authorList>
    </citation>
    <scope>NUCLEOTIDE SEQUENCE</scope>
    <source>
        <strain evidence="1">Dsil-2018</strain>
    </source>
</reference>
<gene>
    <name evidence="1" type="ORF">HPB49_020678</name>
</gene>
<accession>A0ACB8CT02</accession>
<keyword evidence="2" id="KW-1185">Reference proteome</keyword>
<evidence type="ECO:0000313" key="2">
    <source>
        <dbReference type="Proteomes" id="UP000821865"/>
    </source>
</evidence>
<dbReference type="EMBL" id="CM023474">
    <property type="protein sequence ID" value="KAH7950191.1"/>
    <property type="molecule type" value="Genomic_DNA"/>
</dbReference>
<organism evidence="1 2">
    <name type="scientific">Dermacentor silvarum</name>
    <name type="common">Tick</name>
    <dbReference type="NCBI Taxonomy" id="543639"/>
    <lineage>
        <taxon>Eukaryota</taxon>
        <taxon>Metazoa</taxon>
        <taxon>Ecdysozoa</taxon>
        <taxon>Arthropoda</taxon>
        <taxon>Chelicerata</taxon>
        <taxon>Arachnida</taxon>
        <taxon>Acari</taxon>
        <taxon>Parasitiformes</taxon>
        <taxon>Ixodida</taxon>
        <taxon>Ixodoidea</taxon>
        <taxon>Ixodidae</taxon>
        <taxon>Rhipicephalinae</taxon>
        <taxon>Dermacentor</taxon>
    </lineage>
</organism>
<comment type="caution">
    <text evidence="1">The sequence shown here is derived from an EMBL/GenBank/DDBJ whole genome shotgun (WGS) entry which is preliminary data.</text>
</comment>